<feature type="non-terminal residue" evidence="2">
    <location>
        <position position="1"/>
    </location>
</feature>
<organism evidence="2 3">
    <name type="scientific">Streptomyces flaveolus</name>
    <dbReference type="NCBI Taxonomy" id="67297"/>
    <lineage>
        <taxon>Bacteria</taxon>
        <taxon>Bacillati</taxon>
        <taxon>Actinomycetota</taxon>
        <taxon>Actinomycetes</taxon>
        <taxon>Kitasatosporales</taxon>
        <taxon>Streptomycetaceae</taxon>
        <taxon>Streptomyces</taxon>
    </lineage>
</organism>
<gene>
    <name evidence="2" type="ORF">ABT322_00005</name>
</gene>
<dbReference type="RefSeq" id="WP_350814937.1">
    <property type="nucleotide sequence ID" value="NZ_JBEPCV010000001.1"/>
</dbReference>
<feature type="compositionally biased region" description="Low complexity" evidence="1">
    <location>
        <begin position="1"/>
        <end position="10"/>
    </location>
</feature>
<accession>A0ABV1V6P7</accession>
<evidence type="ECO:0000256" key="1">
    <source>
        <dbReference type="SAM" id="MobiDB-lite"/>
    </source>
</evidence>
<comment type="caution">
    <text evidence="2">The sequence shown here is derived from an EMBL/GenBank/DDBJ whole genome shotgun (WGS) entry which is preliminary data.</text>
</comment>
<name>A0ABV1V6P7_9ACTN</name>
<feature type="compositionally biased region" description="Low complexity" evidence="1">
    <location>
        <begin position="18"/>
        <end position="29"/>
    </location>
</feature>
<protein>
    <recommendedName>
        <fullName evidence="4">Serine/threonine protein kinase</fullName>
    </recommendedName>
</protein>
<keyword evidence="3" id="KW-1185">Reference proteome</keyword>
<reference evidence="2 3" key="1">
    <citation type="submission" date="2024-06" db="EMBL/GenBank/DDBJ databases">
        <title>The Natural Products Discovery Center: Release of the First 8490 Sequenced Strains for Exploring Actinobacteria Biosynthetic Diversity.</title>
        <authorList>
            <person name="Kalkreuter E."/>
            <person name="Kautsar S.A."/>
            <person name="Yang D."/>
            <person name="Bader C.D."/>
            <person name="Teijaro C.N."/>
            <person name="Fluegel L."/>
            <person name="Davis C.M."/>
            <person name="Simpson J.R."/>
            <person name="Lauterbach L."/>
            <person name="Steele A.D."/>
            <person name="Gui C."/>
            <person name="Meng S."/>
            <person name="Li G."/>
            <person name="Viehrig K."/>
            <person name="Ye F."/>
            <person name="Su P."/>
            <person name="Kiefer A.F."/>
            <person name="Nichols A."/>
            <person name="Cepeda A.J."/>
            <person name="Yan W."/>
            <person name="Fan B."/>
            <person name="Jiang Y."/>
            <person name="Adhikari A."/>
            <person name="Zheng C.-J."/>
            <person name="Schuster L."/>
            <person name="Cowan T.M."/>
            <person name="Smanski M.J."/>
            <person name="Chevrette M.G."/>
            <person name="De Carvalho L.P.S."/>
            <person name="Shen B."/>
        </authorList>
    </citation>
    <scope>NUCLEOTIDE SEQUENCE [LARGE SCALE GENOMIC DNA]</scope>
    <source>
        <strain evidence="2 3">NPDC000632</strain>
    </source>
</reference>
<sequence>GGATPATAPAPAGPAPAAPWISAPAGSAPVAPWAPDSAGSAPVAPWAPDSAGPPPTAPGAPPAPWTYGPQPAAPPYQPPPPGPGPGSGPGLRRVLVALTATAVLGAGVGAGVWALTRDDGTDRAGDTPATGVTVTDAPTAPASDTAPASAAPVASPATSSSATTASASPSAAPGYRRAQDPVGYAITVPEGWRRHEKQGESAAVVTYDSPDGGRQLQIFALVEETPAASLDLAENATGYGFARQPGYRALTRSSGGDAFSELVYRYDDEDRGPRQVIDHRFRAADGTLYAIRSSGPETLDGALLREPLTTAVDSFCPADGECP</sequence>
<feature type="region of interest" description="Disordered" evidence="1">
    <location>
        <begin position="1"/>
        <end position="91"/>
    </location>
</feature>
<evidence type="ECO:0008006" key="4">
    <source>
        <dbReference type="Google" id="ProtNLM"/>
    </source>
</evidence>
<feature type="compositionally biased region" description="Pro residues" evidence="1">
    <location>
        <begin position="71"/>
        <end position="86"/>
    </location>
</feature>
<evidence type="ECO:0000313" key="2">
    <source>
        <dbReference type="EMBL" id="MER6902160.1"/>
    </source>
</evidence>
<proteinExistence type="predicted"/>
<feature type="compositionally biased region" description="Pro residues" evidence="1">
    <location>
        <begin position="51"/>
        <end position="64"/>
    </location>
</feature>
<feature type="region of interest" description="Disordered" evidence="1">
    <location>
        <begin position="118"/>
        <end position="177"/>
    </location>
</feature>
<dbReference type="EMBL" id="JBEPCV010000001">
    <property type="protein sequence ID" value="MER6902160.1"/>
    <property type="molecule type" value="Genomic_DNA"/>
</dbReference>
<evidence type="ECO:0000313" key="3">
    <source>
        <dbReference type="Proteomes" id="UP001490330"/>
    </source>
</evidence>
<feature type="compositionally biased region" description="Low complexity" evidence="1">
    <location>
        <begin position="126"/>
        <end position="174"/>
    </location>
</feature>
<dbReference type="Proteomes" id="UP001490330">
    <property type="component" value="Unassembled WGS sequence"/>
</dbReference>